<dbReference type="STRING" id="1618434.UR52_C0020G0007"/>
<protein>
    <submittedName>
        <fullName evidence="1">Uncharacterized protein</fullName>
    </submittedName>
</protein>
<proteinExistence type="predicted"/>
<sequence length="165" mass="18755">MIYINKKIFIGIISVAIIGSAVLGISKANAQTTPNNVSNIIQKLSQRFGLNENDVKQVFDQNRQERQSQMETKFEERLNQAITDGKITQAQKELILTKHEQLQAERNANLTNWQNLTPDQRRTEMEKQRTDMKTWATDNGIDTSFVFDGFGKMGGRGMGMMGQGW</sequence>
<dbReference type="AlphaFoldDB" id="A0A0G0D4V4"/>
<evidence type="ECO:0000313" key="2">
    <source>
        <dbReference type="Proteomes" id="UP000034176"/>
    </source>
</evidence>
<accession>A0A0G0D4V4</accession>
<gene>
    <name evidence="1" type="ORF">UR52_C0020G0007</name>
</gene>
<name>A0A0G0D4V4_9BACT</name>
<reference evidence="1 2" key="1">
    <citation type="journal article" date="2015" name="Nature">
        <title>rRNA introns, odd ribosomes, and small enigmatic genomes across a large radiation of phyla.</title>
        <authorList>
            <person name="Brown C.T."/>
            <person name="Hug L.A."/>
            <person name="Thomas B.C."/>
            <person name="Sharon I."/>
            <person name="Castelle C.J."/>
            <person name="Singh A."/>
            <person name="Wilkins M.J."/>
            <person name="Williams K.H."/>
            <person name="Banfield J.F."/>
        </authorList>
    </citation>
    <scope>NUCLEOTIDE SEQUENCE [LARGE SCALE GENOMIC DNA]</scope>
</reference>
<dbReference type="EMBL" id="LBPN01000020">
    <property type="protein sequence ID" value="KKP58320.1"/>
    <property type="molecule type" value="Genomic_DNA"/>
</dbReference>
<dbReference type="Proteomes" id="UP000034176">
    <property type="component" value="Unassembled WGS sequence"/>
</dbReference>
<evidence type="ECO:0000313" key="1">
    <source>
        <dbReference type="EMBL" id="KKP58320.1"/>
    </source>
</evidence>
<comment type="caution">
    <text evidence="1">The sequence shown here is derived from an EMBL/GenBank/DDBJ whole genome shotgun (WGS) entry which is preliminary data.</text>
</comment>
<organism evidence="1 2">
    <name type="scientific">Candidatus Gottesmanbacteria bacterium GW2011_GWA1_34_13</name>
    <dbReference type="NCBI Taxonomy" id="1618434"/>
    <lineage>
        <taxon>Bacteria</taxon>
        <taxon>Candidatus Gottesmaniibacteriota</taxon>
    </lineage>
</organism>